<dbReference type="GO" id="GO:0005791">
    <property type="term" value="C:rough endoplasmic reticulum"/>
    <property type="evidence" value="ECO:0007669"/>
    <property type="project" value="UniProtKB-SubCell"/>
</dbReference>
<dbReference type="InterPro" id="IPR038655">
    <property type="entry name" value="Ribosomal_eL27_sf"/>
</dbReference>
<dbReference type="OrthoDB" id="2365484at2759"/>
<evidence type="ECO:0000256" key="6">
    <source>
        <dbReference type="ARBA" id="ARBA00035329"/>
    </source>
</evidence>
<gene>
    <name evidence="9" type="primary">LOC109682651</name>
</gene>
<dbReference type="AlphaFoldDB" id="A0A8B7U2J3"/>
<dbReference type="GeneID" id="109682651"/>
<dbReference type="GO" id="GO:1990904">
    <property type="term" value="C:ribonucleoprotein complex"/>
    <property type="evidence" value="ECO:0007669"/>
    <property type="project" value="UniProtKB-KW"/>
</dbReference>
<dbReference type="SUPFAM" id="SSF50104">
    <property type="entry name" value="Translation proteins SH3-like domain"/>
    <property type="match status" value="1"/>
</dbReference>
<dbReference type="Pfam" id="PF01777">
    <property type="entry name" value="Ribosomal_L27e"/>
    <property type="match status" value="1"/>
</dbReference>
<evidence type="ECO:0000313" key="9">
    <source>
        <dbReference type="RefSeq" id="XP_020013611.1"/>
    </source>
</evidence>
<evidence type="ECO:0000256" key="3">
    <source>
        <dbReference type="ARBA" id="ARBA00022980"/>
    </source>
</evidence>
<evidence type="ECO:0000256" key="1">
    <source>
        <dbReference type="ARBA" id="ARBA00004427"/>
    </source>
</evidence>
<dbReference type="RefSeq" id="XP_020013611.1">
    <property type="nucleotide sequence ID" value="XM_020158022.1"/>
</dbReference>
<comment type="function">
    <text evidence="7">Component of the large ribosomal subunit. Required for proper rRNA processing and maturation of 28S and 5.8S rRNAs.</text>
</comment>
<dbReference type="GO" id="GO:0003735">
    <property type="term" value="F:structural constituent of ribosome"/>
    <property type="evidence" value="ECO:0007669"/>
    <property type="project" value="InterPro"/>
</dbReference>
<proteinExistence type="inferred from homology"/>
<organism evidence="9">
    <name type="scientific">Castor canadensis</name>
    <name type="common">American beaver</name>
    <dbReference type="NCBI Taxonomy" id="51338"/>
    <lineage>
        <taxon>Eukaryota</taxon>
        <taxon>Metazoa</taxon>
        <taxon>Chordata</taxon>
        <taxon>Craniata</taxon>
        <taxon>Vertebrata</taxon>
        <taxon>Euteleostomi</taxon>
        <taxon>Mammalia</taxon>
        <taxon>Eutheria</taxon>
        <taxon>Euarchontoglires</taxon>
        <taxon>Glires</taxon>
        <taxon>Rodentia</taxon>
        <taxon>Castorimorpha</taxon>
        <taxon>Castoridae</taxon>
        <taxon>Castor</taxon>
    </lineage>
</organism>
<evidence type="ECO:0000256" key="2">
    <source>
        <dbReference type="ARBA" id="ARBA00009124"/>
    </source>
</evidence>
<dbReference type="PANTHER" id="PTHR10497">
    <property type="entry name" value="60S RIBOSOMAL PROTEIN L27"/>
    <property type="match status" value="1"/>
</dbReference>
<dbReference type="CDD" id="cd06090">
    <property type="entry name" value="KOW_RPL27"/>
    <property type="match status" value="1"/>
</dbReference>
<dbReference type="GO" id="GO:0006412">
    <property type="term" value="P:translation"/>
    <property type="evidence" value="ECO:0007669"/>
    <property type="project" value="InterPro"/>
</dbReference>
<dbReference type="Proteomes" id="UP001732720">
    <property type="component" value="Chromosome 8"/>
</dbReference>
<reference evidence="9" key="1">
    <citation type="submission" date="2025-08" db="UniProtKB">
        <authorList>
            <consortium name="RefSeq"/>
        </authorList>
    </citation>
    <scope>IDENTIFICATION</scope>
    <source>
        <tissue evidence="9">Leukocyte</tissue>
    </source>
</reference>
<protein>
    <recommendedName>
        <fullName evidence="5">Large ribosomal subunit protein eL27</fullName>
    </recommendedName>
    <alternativeName>
        <fullName evidence="6">60S ribosomal protein L27</fullName>
    </alternativeName>
</protein>
<evidence type="ECO:0000313" key="8">
    <source>
        <dbReference type="Proteomes" id="UP001732720"/>
    </source>
</evidence>
<sequence length="283" mass="31331">MIWRIKFPMHHPSFLSAGGQLIAVETGRFMKPGKVVLILARCYSGCKAIIMRSIEDGTSEHPYKHALVARIDSYPCKVTATMLKKKTNKKSKIKSFVKVYNYNQLMPTGNSVDISLNKKDIFKDPVPNEKARWEAKVKFEERYMTGKNKWFLKKFRFFTLFFSIIKNKKKNVSSTRNFGGHIQTTSGGEQGARAASAPPGQTRHPARSFQCPEPGAAGVGTRAAGRGACCGGRGAQRARPKSASPERGRAEPGTARRRKMAARPGPRRPRGAVALRARLGPRG</sequence>
<dbReference type="GO" id="GO:0005840">
    <property type="term" value="C:ribosome"/>
    <property type="evidence" value="ECO:0007669"/>
    <property type="project" value="UniProtKB-KW"/>
</dbReference>
<dbReference type="InterPro" id="IPR001141">
    <property type="entry name" value="Ribosomal_eL27"/>
</dbReference>
<keyword evidence="8" id="KW-1185">Reference proteome</keyword>
<evidence type="ECO:0000256" key="5">
    <source>
        <dbReference type="ARBA" id="ARBA00035224"/>
    </source>
</evidence>
<dbReference type="InterPro" id="IPR008991">
    <property type="entry name" value="Translation_prot_SH3-like_sf"/>
</dbReference>
<comment type="subcellular location">
    <subcellularLocation>
        <location evidence="1">Rough endoplasmic reticulum</location>
    </subcellularLocation>
</comment>
<dbReference type="InterPro" id="IPR041991">
    <property type="entry name" value="Ribosomal_eL27_KOW"/>
</dbReference>
<dbReference type="Gene3D" id="2.30.30.770">
    <property type="match status" value="1"/>
</dbReference>
<keyword evidence="3" id="KW-0689">Ribosomal protein</keyword>
<dbReference type="KEGG" id="ccan:109682651"/>
<evidence type="ECO:0000256" key="7">
    <source>
        <dbReference type="ARBA" id="ARBA00045465"/>
    </source>
</evidence>
<comment type="similarity">
    <text evidence="2">Belongs to the eukaryotic ribosomal protein eL27 family.</text>
</comment>
<evidence type="ECO:0000256" key="4">
    <source>
        <dbReference type="ARBA" id="ARBA00023274"/>
    </source>
</evidence>
<accession>A0A8B7U2J3</accession>
<name>A0A8B7U2J3_CASCN</name>
<dbReference type="FunFam" id="2.30.30.770:FF:000001">
    <property type="entry name" value="60S ribosomal protein L27"/>
    <property type="match status" value="1"/>
</dbReference>
<keyword evidence="4" id="KW-0687">Ribonucleoprotein</keyword>